<reference evidence="4" key="1">
    <citation type="journal article" date="2018" name="DNA Res.">
        <title>Multiple hybrid de novo genome assembly of finger millet, an orphan allotetraploid crop.</title>
        <authorList>
            <person name="Hatakeyama M."/>
            <person name="Aluri S."/>
            <person name="Balachadran M.T."/>
            <person name="Sivarajan S.R."/>
            <person name="Patrignani A."/>
            <person name="Gruter S."/>
            <person name="Poveda L."/>
            <person name="Shimizu-Inatsugi R."/>
            <person name="Baeten J."/>
            <person name="Francoijs K.J."/>
            <person name="Nataraja K.N."/>
            <person name="Reddy Y.A.N."/>
            <person name="Phadnis S."/>
            <person name="Ravikumar R.L."/>
            <person name="Schlapbach R."/>
            <person name="Sreeman S.M."/>
            <person name="Shimizu K.K."/>
        </authorList>
    </citation>
    <scope>NUCLEOTIDE SEQUENCE</scope>
</reference>
<feature type="active site" evidence="1">
    <location>
        <position position="239"/>
    </location>
</feature>
<dbReference type="AlphaFoldDB" id="A0AAV5CKQ3"/>
<evidence type="ECO:0000313" key="4">
    <source>
        <dbReference type="EMBL" id="GJM98596.1"/>
    </source>
</evidence>
<comment type="caution">
    <text evidence="4">The sequence shown here is derived from an EMBL/GenBank/DDBJ whole genome shotgun (WGS) entry which is preliminary data.</text>
</comment>
<dbReference type="PROSITE" id="PS01174">
    <property type="entry name" value="LIPASE_GDXG_SER"/>
    <property type="match status" value="1"/>
</dbReference>
<evidence type="ECO:0000256" key="2">
    <source>
        <dbReference type="SAM" id="MobiDB-lite"/>
    </source>
</evidence>
<evidence type="ECO:0000259" key="3">
    <source>
        <dbReference type="Pfam" id="PF07859"/>
    </source>
</evidence>
<gene>
    <name evidence="4" type="primary">ga15621</name>
    <name evidence="4" type="ORF">PR202_ga15621</name>
</gene>
<dbReference type="SUPFAM" id="SSF53474">
    <property type="entry name" value="alpha/beta-Hydrolases"/>
    <property type="match status" value="1"/>
</dbReference>
<evidence type="ECO:0000313" key="5">
    <source>
        <dbReference type="Proteomes" id="UP001054889"/>
    </source>
</evidence>
<dbReference type="Proteomes" id="UP001054889">
    <property type="component" value="Unassembled WGS sequence"/>
</dbReference>
<dbReference type="InterPro" id="IPR033140">
    <property type="entry name" value="Lipase_GDXG_put_SER_AS"/>
</dbReference>
<dbReference type="InterPro" id="IPR013094">
    <property type="entry name" value="AB_hydrolase_3"/>
</dbReference>
<feature type="region of interest" description="Disordered" evidence="2">
    <location>
        <begin position="63"/>
        <end position="82"/>
    </location>
</feature>
<evidence type="ECO:0000256" key="1">
    <source>
        <dbReference type="PROSITE-ProRule" id="PRU10038"/>
    </source>
</evidence>
<dbReference type="Pfam" id="PF07859">
    <property type="entry name" value="Abhydrolase_3"/>
    <property type="match status" value="1"/>
</dbReference>
<dbReference type="InterPro" id="IPR050466">
    <property type="entry name" value="Carboxylest/Gibb_receptor"/>
</dbReference>
<name>A0AAV5CKQ3_ELECO</name>
<dbReference type="GO" id="GO:0016787">
    <property type="term" value="F:hydrolase activity"/>
    <property type="evidence" value="ECO:0007669"/>
    <property type="project" value="InterPro"/>
</dbReference>
<reference evidence="4" key="2">
    <citation type="submission" date="2021-12" db="EMBL/GenBank/DDBJ databases">
        <title>Resequencing data analysis of finger millet.</title>
        <authorList>
            <person name="Hatakeyama M."/>
            <person name="Aluri S."/>
            <person name="Balachadran M.T."/>
            <person name="Sivarajan S.R."/>
            <person name="Poveda L."/>
            <person name="Shimizu-Inatsugi R."/>
            <person name="Schlapbach R."/>
            <person name="Sreeman S.M."/>
            <person name="Shimizu K.K."/>
        </authorList>
    </citation>
    <scope>NUCLEOTIDE SEQUENCE</scope>
</reference>
<dbReference type="InterPro" id="IPR029058">
    <property type="entry name" value="AB_hydrolase_fold"/>
</dbReference>
<sequence>MRSHRFLAHVKLSMNRVTCRNILVSSSIERRILCTPSWLPAIRLGPRVNTTCFPSQTNPSYLRKPSSFRTKAEPAPSSTAMEPAADEVMVDAPMQFRIYKSGRIERLSQSLVPPGLDEATGVTSKDVVIDAGTGLSARIYLPNNKLQSPPQKLPVVVYVHGGAFIIGSAGDPTYHCYVNSLAAAAGALVVSVDYRLAPEHPLPAAYDDSWAALRWAASAQDEWIAQHGDLARLFLSGDSAGANIVHDMLVRAASGSSSDGPRIEGAVLCHPWFGGNQPIEGEPEGGPVASAGLWMYACPGAVGGADDPRFNPLAPGAPALEKLGCKRMLVCAGKKDGLYARDRAYFKAVAASAWPGTVEWLESDGEEHVFFLGKPECENARRLMDRVVAFIAGGTELGRL</sequence>
<accession>A0AAV5CKQ3</accession>
<protein>
    <recommendedName>
        <fullName evidence="3">Alpha/beta hydrolase fold-3 domain-containing protein</fullName>
    </recommendedName>
</protein>
<dbReference type="EMBL" id="BQKI01000007">
    <property type="protein sequence ID" value="GJM98596.1"/>
    <property type="molecule type" value="Genomic_DNA"/>
</dbReference>
<keyword evidence="5" id="KW-1185">Reference proteome</keyword>
<dbReference type="Gene3D" id="3.40.50.1820">
    <property type="entry name" value="alpha/beta hydrolase"/>
    <property type="match status" value="1"/>
</dbReference>
<dbReference type="PANTHER" id="PTHR23024">
    <property type="entry name" value="ARYLACETAMIDE DEACETYLASE"/>
    <property type="match status" value="1"/>
</dbReference>
<proteinExistence type="predicted"/>
<feature type="domain" description="Alpha/beta hydrolase fold-3" evidence="3">
    <location>
        <begin position="156"/>
        <end position="371"/>
    </location>
</feature>
<dbReference type="PANTHER" id="PTHR23024:SF358">
    <property type="entry name" value="OS09G0460300 PROTEIN"/>
    <property type="match status" value="1"/>
</dbReference>
<organism evidence="4 5">
    <name type="scientific">Eleusine coracana subsp. coracana</name>
    <dbReference type="NCBI Taxonomy" id="191504"/>
    <lineage>
        <taxon>Eukaryota</taxon>
        <taxon>Viridiplantae</taxon>
        <taxon>Streptophyta</taxon>
        <taxon>Embryophyta</taxon>
        <taxon>Tracheophyta</taxon>
        <taxon>Spermatophyta</taxon>
        <taxon>Magnoliopsida</taxon>
        <taxon>Liliopsida</taxon>
        <taxon>Poales</taxon>
        <taxon>Poaceae</taxon>
        <taxon>PACMAD clade</taxon>
        <taxon>Chloridoideae</taxon>
        <taxon>Cynodonteae</taxon>
        <taxon>Eleusininae</taxon>
        <taxon>Eleusine</taxon>
    </lineage>
</organism>